<accession>A0A914E4B6</accession>
<dbReference type="WBParaSite" id="ACRNAN_scaffold5506.g31189.t1">
    <property type="protein sequence ID" value="ACRNAN_scaffold5506.g31189.t1"/>
    <property type="gene ID" value="ACRNAN_scaffold5506.g31189"/>
</dbReference>
<dbReference type="Proteomes" id="UP000887540">
    <property type="component" value="Unplaced"/>
</dbReference>
<feature type="transmembrane region" description="Helical" evidence="1">
    <location>
        <begin position="40"/>
        <end position="62"/>
    </location>
</feature>
<reference evidence="3" key="1">
    <citation type="submission" date="2022-11" db="UniProtKB">
        <authorList>
            <consortium name="WormBaseParasite"/>
        </authorList>
    </citation>
    <scope>IDENTIFICATION</scope>
</reference>
<organism evidence="2 3">
    <name type="scientific">Acrobeloides nanus</name>
    <dbReference type="NCBI Taxonomy" id="290746"/>
    <lineage>
        <taxon>Eukaryota</taxon>
        <taxon>Metazoa</taxon>
        <taxon>Ecdysozoa</taxon>
        <taxon>Nematoda</taxon>
        <taxon>Chromadorea</taxon>
        <taxon>Rhabditida</taxon>
        <taxon>Tylenchina</taxon>
        <taxon>Cephalobomorpha</taxon>
        <taxon>Cephaloboidea</taxon>
        <taxon>Cephalobidae</taxon>
        <taxon>Acrobeloides</taxon>
    </lineage>
</organism>
<feature type="transmembrane region" description="Helical" evidence="1">
    <location>
        <begin position="125"/>
        <end position="146"/>
    </location>
</feature>
<proteinExistence type="predicted"/>
<protein>
    <submittedName>
        <fullName evidence="3">Uncharacterized protein</fullName>
    </submittedName>
</protein>
<keyword evidence="1" id="KW-0812">Transmembrane</keyword>
<name>A0A914E4B6_9BILA</name>
<evidence type="ECO:0000256" key="1">
    <source>
        <dbReference type="SAM" id="Phobius"/>
    </source>
</evidence>
<dbReference type="AlphaFoldDB" id="A0A914E4B6"/>
<sequence length="170" mass="19509">MMVYYGIADMLQMCYYVYWGVTMLFYTAFGYEISVITDSIYYSAWTLVNLMIFLVALNRFDVFVPIPIGLNRKIAFNVIAVAFVLIALGQAILGLIPGFRMYSLRPMGQTYEAGMLAAYWYFDRINYIALSGAVILYFISFVSVVIKIEKVQILELYECESRISTRSFAP</sequence>
<keyword evidence="1" id="KW-0472">Membrane</keyword>
<evidence type="ECO:0000313" key="3">
    <source>
        <dbReference type="WBParaSite" id="ACRNAN_scaffold5506.g31189.t1"/>
    </source>
</evidence>
<keyword evidence="2" id="KW-1185">Reference proteome</keyword>
<keyword evidence="1" id="KW-1133">Transmembrane helix</keyword>
<feature type="transmembrane region" description="Helical" evidence="1">
    <location>
        <begin position="15"/>
        <end position="34"/>
    </location>
</feature>
<evidence type="ECO:0000313" key="2">
    <source>
        <dbReference type="Proteomes" id="UP000887540"/>
    </source>
</evidence>
<feature type="transmembrane region" description="Helical" evidence="1">
    <location>
        <begin position="74"/>
        <end position="96"/>
    </location>
</feature>